<name>A0A154BVG5_ANASB</name>
<evidence type="ECO:0000313" key="2">
    <source>
        <dbReference type="EMBL" id="KYZ77855.1"/>
    </source>
</evidence>
<organism evidence="2 3">
    <name type="scientific">Anaerosporomusa subterranea</name>
    <dbReference type="NCBI Taxonomy" id="1794912"/>
    <lineage>
        <taxon>Bacteria</taxon>
        <taxon>Bacillati</taxon>
        <taxon>Bacillota</taxon>
        <taxon>Negativicutes</taxon>
        <taxon>Acetonemataceae</taxon>
        <taxon>Anaerosporomusa</taxon>
    </lineage>
</organism>
<proteinExistence type="predicted"/>
<reference evidence="2 3" key="1">
    <citation type="submission" date="2016-02" db="EMBL/GenBank/DDBJ databases">
        <title>Anaerosporomusa subterraneum gen. nov., sp. nov., a spore-forming obligate anaerobe isolated from saprolite.</title>
        <authorList>
            <person name="Choi J.K."/>
            <person name="Shah M."/>
            <person name="Yee N."/>
        </authorList>
    </citation>
    <scope>NUCLEOTIDE SEQUENCE [LARGE SCALE GENOMIC DNA]</scope>
    <source>
        <strain evidence="2 3">RU4</strain>
    </source>
</reference>
<dbReference type="GO" id="GO:0052621">
    <property type="term" value="F:diguanylate cyclase activity"/>
    <property type="evidence" value="ECO:0007669"/>
    <property type="project" value="TreeGrafter"/>
</dbReference>
<dbReference type="RefSeq" id="WP_066237767.1">
    <property type="nucleotide sequence ID" value="NZ_LSGP01000006.1"/>
</dbReference>
<gene>
    <name evidence="2" type="ORF">AXX12_17505</name>
</gene>
<keyword evidence="3" id="KW-1185">Reference proteome</keyword>
<dbReference type="GO" id="GO:0005886">
    <property type="term" value="C:plasma membrane"/>
    <property type="evidence" value="ECO:0007669"/>
    <property type="project" value="TreeGrafter"/>
</dbReference>
<sequence>MFDFPITDKIDDLFNIVPIPMLLVTKDELQVVRLNQAAAKFLDITDGADPIKLLTDIFDTEHEEYIAWVHCLQGNDIPETELSMQRREQQLTVIVYAAQIDFAGTPHLLLSLIDSTEKYSRIKLLEQLAARDDMTGLLNRRAFRESLESTLLKSKEEESEFLLAFMDLDDLKKVNDTYGHREGDWYIKTFTSLLRKALRKTDIAGRVGGDEFAVIFTQCSRHYAEQTIWRLQQQVETIASSLDKPFIMGVSIGLIAIESWMETDADSLLSIADDAMYKQKSRHCRQKVRSIDKIRWGR</sequence>
<dbReference type="NCBIfam" id="TIGR00254">
    <property type="entry name" value="GGDEF"/>
    <property type="match status" value="1"/>
</dbReference>
<dbReference type="STRING" id="1794912.AXX12_17505"/>
<dbReference type="PROSITE" id="PS50887">
    <property type="entry name" value="GGDEF"/>
    <property type="match status" value="1"/>
</dbReference>
<evidence type="ECO:0000259" key="1">
    <source>
        <dbReference type="PROSITE" id="PS50887"/>
    </source>
</evidence>
<dbReference type="AlphaFoldDB" id="A0A154BVG5"/>
<dbReference type="Proteomes" id="UP000076268">
    <property type="component" value="Unassembled WGS sequence"/>
</dbReference>
<dbReference type="SMART" id="SM00267">
    <property type="entry name" value="GGDEF"/>
    <property type="match status" value="1"/>
</dbReference>
<dbReference type="GO" id="GO:1902201">
    <property type="term" value="P:negative regulation of bacterial-type flagellum-dependent cell motility"/>
    <property type="evidence" value="ECO:0007669"/>
    <property type="project" value="TreeGrafter"/>
</dbReference>
<dbReference type="Gene3D" id="3.30.70.270">
    <property type="match status" value="1"/>
</dbReference>
<dbReference type="GO" id="GO:0043709">
    <property type="term" value="P:cell adhesion involved in single-species biofilm formation"/>
    <property type="evidence" value="ECO:0007669"/>
    <property type="project" value="TreeGrafter"/>
</dbReference>
<dbReference type="InterPro" id="IPR000160">
    <property type="entry name" value="GGDEF_dom"/>
</dbReference>
<dbReference type="PANTHER" id="PTHR45138:SF9">
    <property type="entry name" value="DIGUANYLATE CYCLASE DGCM-RELATED"/>
    <property type="match status" value="1"/>
</dbReference>
<feature type="domain" description="GGDEF" evidence="1">
    <location>
        <begin position="159"/>
        <end position="293"/>
    </location>
</feature>
<dbReference type="EMBL" id="LSGP01000006">
    <property type="protein sequence ID" value="KYZ77855.1"/>
    <property type="molecule type" value="Genomic_DNA"/>
</dbReference>
<evidence type="ECO:0000313" key="3">
    <source>
        <dbReference type="Proteomes" id="UP000076268"/>
    </source>
</evidence>
<dbReference type="Pfam" id="PF00990">
    <property type="entry name" value="GGDEF"/>
    <property type="match status" value="1"/>
</dbReference>
<dbReference type="CDD" id="cd01949">
    <property type="entry name" value="GGDEF"/>
    <property type="match status" value="1"/>
</dbReference>
<dbReference type="InterPro" id="IPR043128">
    <property type="entry name" value="Rev_trsase/Diguanyl_cyclase"/>
</dbReference>
<comment type="caution">
    <text evidence="2">The sequence shown here is derived from an EMBL/GenBank/DDBJ whole genome shotgun (WGS) entry which is preliminary data.</text>
</comment>
<dbReference type="OrthoDB" id="9783388at2"/>
<dbReference type="FunFam" id="3.30.70.270:FF:000001">
    <property type="entry name" value="Diguanylate cyclase domain protein"/>
    <property type="match status" value="1"/>
</dbReference>
<dbReference type="SUPFAM" id="SSF55073">
    <property type="entry name" value="Nucleotide cyclase"/>
    <property type="match status" value="1"/>
</dbReference>
<dbReference type="PANTHER" id="PTHR45138">
    <property type="entry name" value="REGULATORY COMPONENTS OF SENSORY TRANSDUCTION SYSTEM"/>
    <property type="match status" value="1"/>
</dbReference>
<dbReference type="InterPro" id="IPR029787">
    <property type="entry name" value="Nucleotide_cyclase"/>
</dbReference>
<dbReference type="InterPro" id="IPR050469">
    <property type="entry name" value="Diguanylate_Cyclase"/>
</dbReference>
<protein>
    <recommendedName>
        <fullName evidence="1">GGDEF domain-containing protein</fullName>
    </recommendedName>
</protein>
<accession>A0A154BVG5</accession>